<protein>
    <submittedName>
        <fullName evidence="2">Uncharacterized protein</fullName>
    </submittedName>
</protein>
<comment type="caution">
    <text evidence="2">The sequence shown here is derived from an EMBL/GenBank/DDBJ whole genome shotgun (WGS) entry which is preliminary data.</text>
</comment>
<name>K2RVG3_MACPH</name>
<dbReference type="VEuPathDB" id="FungiDB:MPH_03939"/>
<accession>K2RVG3</accession>
<organism evidence="2 3">
    <name type="scientific">Macrophomina phaseolina (strain MS6)</name>
    <name type="common">Charcoal rot fungus</name>
    <dbReference type="NCBI Taxonomy" id="1126212"/>
    <lineage>
        <taxon>Eukaryota</taxon>
        <taxon>Fungi</taxon>
        <taxon>Dikarya</taxon>
        <taxon>Ascomycota</taxon>
        <taxon>Pezizomycotina</taxon>
        <taxon>Dothideomycetes</taxon>
        <taxon>Dothideomycetes incertae sedis</taxon>
        <taxon>Botryosphaeriales</taxon>
        <taxon>Botryosphaeriaceae</taxon>
        <taxon>Macrophomina</taxon>
    </lineage>
</organism>
<sequence>MRILAHAQYVAKSCTIDLTRPVGRERTKSMKKGCENWKQGRESVSRNNTNARIASADTIRAKWPDDGEKRCDNASNTGATRTWQDGWNDSALETKKNAMRTSWAIGKGQRNTNESRTNIHKQ</sequence>
<feature type="region of interest" description="Disordered" evidence="1">
    <location>
        <begin position="64"/>
        <end position="122"/>
    </location>
</feature>
<gene>
    <name evidence="2" type="ORF">MPH_03939</name>
</gene>
<evidence type="ECO:0000313" key="2">
    <source>
        <dbReference type="EMBL" id="EKG18793.1"/>
    </source>
</evidence>
<evidence type="ECO:0000256" key="1">
    <source>
        <dbReference type="SAM" id="MobiDB-lite"/>
    </source>
</evidence>
<proteinExistence type="predicted"/>
<reference evidence="2 3" key="1">
    <citation type="journal article" date="2012" name="BMC Genomics">
        <title>Tools to kill: Genome of one of the most destructive plant pathogenic fungi Macrophomina phaseolina.</title>
        <authorList>
            <person name="Islam M.S."/>
            <person name="Haque M.S."/>
            <person name="Islam M.M."/>
            <person name="Emdad E.M."/>
            <person name="Halim A."/>
            <person name="Hossen Q.M.M."/>
            <person name="Hossain M.Z."/>
            <person name="Ahmed B."/>
            <person name="Rahim S."/>
            <person name="Rahman M.S."/>
            <person name="Alam M.M."/>
            <person name="Hou S."/>
            <person name="Wan X."/>
            <person name="Saito J.A."/>
            <person name="Alam M."/>
        </authorList>
    </citation>
    <scope>NUCLEOTIDE SEQUENCE [LARGE SCALE GENOMIC DNA]</scope>
    <source>
        <strain evidence="2 3">MS6</strain>
    </source>
</reference>
<dbReference type="EMBL" id="AHHD01000172">
    <property type="protein sequence ID" value="EKG18793.1"/>
    <property type="molecule type" value="Genomic_DNA"/>
</dbReference>
<feature type="compositionally biased region" description="Polar residues" evidence="1">
    <location>
        <begin position="73"/>
        <end position="87"/>
    </location>
</feature>
<evidence type="ECO:0000313" key="3">
    <source>
        <dbReference type="Proteomes" id="UP000007129"/>
    </source>
</evidence>
<feature type="region of interest" description="Disordered" evidence="1">
    <location>
        <begin position="26"/>
        <end position="46"/>
    </location>
</feature>
<dbReference type="AlphaFoldDB" id="K2RVG3"/>
<dbReference type="Proteomes" id="UP000007129">
    <property type="component" value="Unassembled WGS sequence"/>
</dbReference>
<dbReference type="InParanoid" id="K2RVG3"/>
<feature type="compositionally biased region" description="Basic and acidic residues" evidence="1">
    <location>
        <begin position="26"/>
        <end position="44"/>
    </location>
</feature>
<dbReference type="HOGENOM" id="CLU_2027165_0_0_1"/>